<protein>
    <recommendedName>
        <fullName evidence="5">Lipoprotein</fullName>
    </recommendedName>
</protein>
<evidence type="ECO:0000313" key="4">
    <source>
        <dbReference type="Proteomes" id="UP000242700"/>
    </source>
</evidence>
<dbReference type="STRING" id="586411.SAMN05216187_101311"/>
<accession>A0A1G8VE45</accession>
<dbReference type="AlphaFoldDB" id="A0A1G8VE45"/>
<dbReference type="PROSITE" id="PS51257">
    <property type="entry name" value="PROKAR_LIPOPROTEIN"/>
    <property type="match status" value="1"/>
</dbReference>
<evidence type="ECO:0000256" key="2">
    <source>
        <dbReference type="SAM" id="SignalP"/>
    </source>
</evidence>
<keyword evidence="2" id="KW-0732">Signal</keyword>
<organism evidence="3 4">
    <name type="scientific">Jeotgalicoccus aerolatus</name>
    <dbReference type="NCBI Taxonomy" id="709510"/>
    <lineage>
        <taxon>Bacteria</taxon>
        <taxon>Bacillati</taxon>
        <taxon>Bacillota</taxon>
        <taxon>Bacilli</taxon>
        <taxon>Bacillales</taxon>
        <taxon>Staphylococcaceae</taxon>
        <taxon>Jeotgalicoccus</taxon>
    </lineage>
</organism>
<feature type="chain" id="PRO_5038509058" description="Lipoprotein" evidence="2">
    <location>
        <begin position="20"/>
        <end position="256"/>
    </location>
</feature>
<dbReference type="OrthoDB" id="2417533at2"/>
<feature type="region of interest" description="Disordered" evidence="1">
    <location>
        <begin position="20"/>
        <end position="59"/>
    </location>
</feature>
<feature type="signal peptide" evidence="2">
    <location>
        <begin position="1"/>
        <end position="19"/>
    </location>
</feature>
<evidence type="ECO:0000313" key="3">
    <source>
        <dbReference type="EMBL" id="SDJ64366.1"/>
    </source>
</evidence>
<evidence type="ECO:0008006" key="5">
    <source>
        <dbReference type="Google" id="ProtNLM"/>
    </source>
</evidence>
<evidence type="ECO:0000256" key="1">
    <source>
        <dbReference type="SAM" id="MobiDB-lite"/>
    </source>
</evidence>
<dbReference type="Proteomes" id="UP000242700">
    <property type="component" value="Unassembled WGS sequence"/>
</dbReference>
<feature type="compositionally biased region" description="Acidic residues" evidence="1">
    <location>
        <begin position="23"/>
        <end position="45"/>
    </location>
</feature>
<reference evidence="4" key="1">
    <citation type="submission" date="2016-10" db="EMBL/GenBank/DDBJ databases">
        <authorList>
            <person name="Varghese N."/>
            <person name="Submissions S."/>
        </authorList>
    </citation>
    <scope>NUCLEOTIDE SEQUENCE [LARGE SCALE GENOMIC DNA]</scope>
    <source>
        <strain evidence="4">CGMCC 1.8911</strain>
    </source>
</reference>
<dbReference type="EMBL" id="FNFI01000001">
    <property type="protein sequence ID" value="SDJ64366.1"/>
    <property type="molecule type" value="Genomic_DNA"/>
</dbReference>
<gene>
    <name evidence="3" type="ORF">SAMN05216187_101311</name>
</gene>
<proteinExistence type="predicted"/>
<sequence>MKRTLAVLLGSLMILSACSSGEDTAEESGQETADESSEQNSEEAAETSSDASSDEEGNLTSADLISSAVENSDSVTSYEAAQTINITNADDENTIRTIMTYGEQNEFKLSVNNNGDILTHYVVDGDHFIYQDNEILNSDETMEAEGGDYQTIVSSLENYPEGEVSELEEGYAVTVNIEDASAFGNVLDEETASAIEAADSINGTLQLYFNADHVFTGSELEADIVSEGEEINVHSTVDYTDIGNIEMIEKPHNMSE</sequence>
<name>A0A1G8VE45_9STAP</name>
<dbReference type="RefSeq" id="WP_092594967.1">
    <property type="nucleotide sequence ID" value="NZ_FNFI01000001.1"/>
</dbReference>